<dbReference type="PANTHER" id="PTHR10572">
    <property type="entry name" value="3-HYDROXY-3-METHYLGLUTARYL-COENZYME A REDUCTASE"/>
    <property type="match status" value="1"/>
</dbReference>
<keyword evidence="3" id="KW-0752">Steroid biosynthesis</keyword>
<dbReference type="AlphaFoldDB" id="A0A319E1V2"/>
<dbReference type="SUPFAM" id="SSF56542">
    <property type="entry name" value="Substrate-binding domain of HMG-CoA reductase"/>
    <property type="match status" value="1"/>
</dbReference>
<dbReference type="SUPFAM" id="SSF55035">
    <property type="entry name" value="NAD-binding domain of HMG-CoA reductase"/>
    <property type="match status" value="1"/>
</dbReference>
<dbReference type="PROSITE" id="PS50065">
    <property type="entry name" value="HMG_COA_REDUCTASE_4"/>
    <property type="match status" value="1"/>
</dbReference>
<dbReference type="InterPro" id="IPR002202">
    <property type="entry name" value="HMG_CoA_Rdtase"/>
</dbReference>
<dbReference type="GO" id="GO:0004420">
    <property type="term" value="F:hydroxymethylglutaryl-CoA reductase (NADPH) activity"/>
    <property type="evidence" value="ECO:0007669"/>
    <property type="project" value="InterPro"/>
</dbReference>
<name>A0A319E1V2_ASPSB</name>
<protein>
    <submittedName>
        <fullName evidence="4">Uncharacterized protein</fullName>
    </submittedName>
</protein>
<sequence length="223" mass="24393">MYWIPIENFIGFTRVPVGLAGPLLVPEAGRPSETPAFVFDSPADALAFARQIPSFQSDLIRVAESSSRHLRLLTLTSTVLGSVCHVQFNYSCGDAAGQNMVTIACHRACHWLLDSPRSNEFKIRDFQVAGGMSSDKNTSWGLVMQPRGVETLAWGKISNPVAEEILGCSTESLFKTAKRMMDASIRVGSHGINSNSMNVVAAIFVATVNHQPRSHINIFHYLS</sequence>
<proteinExistence type="inferred from homology"/>
<dbReference type="EMBL" id="KZ826374">
    <property type="protein sequence ID" value="PYI03957.1"/>
    <property type="molecule type" value="Genomic_DNA"/>
</dbReference>
<dbReference type="Gene3D" id="3.30.70.420">
    <property type="entry name" value="Hydroxymethylglutaryl-CoA reductase, class I/II, NAD/NADP-binding domain"/>
    <property type="match status" value="1"/>
</dbReference>
<keyword evidence="3" id="KW-0443">Lipid metabolism</keyword>
<keyword evidence="3" id="KW-0753">Steroid metabolism</keyword>
<dbReference type="VEuPathDB" id="FungiDB:BO78DRAFT_421048"/>
<keyword evidence="3" id="KW-0756">Sterol biosynthesis</keyword>
<keyword evidence="3" id="KW-0444">Lipid biosynthesis</keyword>
<keyword evidence="2" id="KW-0560">Oxidoreductase</keyword>
<organism evidence="4 5">
    <name type="scientific">Aspergillus sclerotiicarbonarius (strain CBS 121057 / IBT 28362)</name>
    <dbReference type="NCBI Taxonomy" id="1448318"/>
    <lineage>
        <taxon>Eukaryota</taxon>
        <taxon>Fungi</taxon>
        <taxon>Dikarya</taxon>
        <taxon>Ascomycota</taxon>
        <taxon>Pezizomycotina</taxon>
        <taxon>Eurotiomycetes</taxon>
        <taxon>Eurotiomycetidae</taxon>
        <taxon>Eurotiales</taxon>
        <taxon>Aspergillaceae</taxon>
        <taxon>Aspergillus</taxon>
        <taxon>Aspergillus subgen. Circumdati</taxon>
    </lineage>
</organism>
<dbReference type="Pfam" id="PF00368">
    <property type="entry name" value="HMG-CoA_red"/>
    <property type="match status" value="1"/>
</dbReference>
<evidence type="ECO:0000256" key="1">
    <source>
        <dbReference type="ARBA" id="ARBA00007661"/>
    </source>
</evidence>
<dbReference type="PANTHER" id="PTHR10572:SF24">
    <property type="entry name" value="3-HYDROXY-3-METHYLGLUTARYL-COENZYME A REDUCTASE"/>
    <property type="match status" value="1"/>
</dbReference>
<dbReference type="GO" id="GO:0015936">
    <property type="term" value="P:coenzyme A metabolic process"/>
    <property type="evidence" value="ECO:0007669"/>
    <property type="project" value="InterPro"/>
</dbReference>
<evidence type="ECO:0000313" key="5">
    <source>
        <dbReference type="Proteomes" id="UP000248423"/>
    </source>
</evidence>
<accession>A0A319E1V2</accession>
<comment type="similarity">
    <text evidence="1">Belongs to the HMG-CoA reductase family.</text>
</comment>
<reference evidence="4 5" key="1">
    <citation type="submission" date="2018-02" db="EMBL/GenBank/DDBJ databases">
        <title>The genomes of Aspergillus section Nigri reveals drivers in fungal speciation.</title>
        <authorList>
            <consortium name="DOE Joint Genome Institute"/>
            <person name="Vesth T.C."/>
            <person name="Nybo J."/>
            <person name="Theobald S."/>
            <person name="Brandl J."/>
            <person name="Frisvad J.C."/>
            <person name="Nielsen K.F."/>
            <person name="Lyhne E.K."/>
            <person name="Kogle M.E."/>
            <person name="Kuo A."/>
            <person name="Riley R."/>
            <person name="Clum A."/>
            <person name="Nolan M."/>
            <person name="Lipzen A."/>
            <person name="Salamov A."/>
            <person name="Henrissat B."/>
            <person name="Wiebenga A."/>
            <person name="De vries R.P."/>
            <person name="Grigoriev I.V."/>
            <person name="Mortensen U.H."/>
            <person name="Andersen M.R."/>
            <person name="Baker S.E."/>
        </authorList>
    </citation>
    <scope>NUCLEOTIDE SEQUENCE [LARGE SCALE GENOMIC DNA]</scope>
    <source>
        <strain evidence="4 5">CBS 121057</strain>
    </source>
</reference>
<evidence type="ECO:0000256" key="2">
    <source>
        <dbReference type="ARBA" id="ARBA00023002"/>
    </source>
</evidence>
<dbReference type="Proteomes" id="UP000248423">
    <property type="component" value="Unassembled WGS sequence"/>
</dbReference>
<keyword evidence="5" id="KW-1185">Reference proteome</keyword>
<dbReference type="InterPro" id="IPR009023">
    <property type="entry name" value="HMG_CoA_Rdtase_NAD(P)-bd_sf"/>
</dbReference>
<gene>
    <name evidence="4" type="ORF">BO78DRAFT_421048</name>
</gene>
<dbReference type="GO" id="GO:0016126">
    <property type="term" value="P:sterol biosynthetic process"/>
    <property type="evidence" value="ECO:0007669"/>
    <property type="project" value="UniProtKB-KW"/>
</dbReference>
<dbReference type="STRING" id="1448318.A0A319E1V2"/>
<keyword evidence="3" id="KW-1207">Sterol metabolism</keyword>
<dbReference type="InterPro" id="IPR009029">
    <property type="entry name" value="HMG_CoA_Rdtase_sub-bd_dom_sf"/>
</dbReference>
<evidence type="ECO:0000313" key="4">
    <source>
        <dbReference type="EMBL" id="PYI03957.1"/>
    </source>
</evidence>
<dbReference type="OrthoDB" id="310654at2759"/>
<evidence type="ECO:0000256" key="3">
    <source>
        <dbReference type="ARBA" id="ARBA00023011"/>
    </source>
</evidence>